<evidence type="ECO:0000259" key="3">
    <source>
        <dbReference type="Pfam" id="PF26628"/>
    </source>
</evidence>
<feature type="domain" description="DUF8202" evidence="3">
    <location>
        <begin position="267"/>
        <end position="397"/>
    </location>
</feature>
<gene>
    <name evidence="4" type="ORF">GQN54_10990</name>
</gene>
<feature type="chain" id="PRO_5026829790" evidence="2">
    <location>
        <begin position="22"/>
        <end position="1009"/>
    </location>
</feature>
<dbReference type="Pfam" id="PF26628">
    <property type="entry name" value="DUF8202"/>
    <property type="match status" value="1"/>
</dbReference>
<dbReference type="AlphaFoldDB" id="A0A6N9NN48"/>
<dbReference type="RefSeq" id="WP_160633593.1">
    <property type="nucleotide sequence ID" value="NZ_WWNE01000008.1"/>
</dbReference>
<evidence type="ECO:0000313" key="4">
    <source>
        <dbReference type="EMBL" id="NBG66640.1"/>
    </source>
</evidence>
<protein>
    <submittedName>
        <fullName evidence="4">T9SS type A sorting domain-containing protein</fullName>
    </submittedName>
</protein>
<comment type="caution">
    <text evidence="4">The sequence shown here is derived from an EMBL/GenBank/DDBJ whole genome shotgun (WGS) entry which is preliminary data.</text>
</comment>
<sequence length="1009" mass="108305">MKRNFIPFLLTLFLSPTIIFSQIGPGGIGNSSDNLVWLDANRLSLPDNSAISSWTDFSGNNNHAIQATSSRQPLFKTSLINGISAVDFDGSNDFLQFSSHITTDHTSVFTVHQSQSTAINGVLTLQKHFIYSISNAVGVSYTSPNKYYTFPFSQNDPTIFQFHTDNSFTGGLLEYGRANSARRDNSTITRTALLSNSISTVGTLVNSSGSPIRFQNGEISEIIIFNRRLNSAERNIISAYLGSKFSVNTLNTYYSHISTHNFEVFGIGQESDGANTNAQGTGIVEISNASTLGNGDYLLIGHDNGGLSTTTSVGSAYASNRFNQTWRADVTNTPGTIDIKFFLTGNNFAVDPANDYRLLIDNTTGAFDNSSISQSLIGTYNAIDETITFTGVALTDGDYITLAVRPNVITAVGDGAWNTPATWSCTCVPTSTDNVVIPSPRVVDVDGATATAEGLTIDAGATLNFNSNDSLLLNGDLLVNGSISSSTGLLGFVGTGAQELWNNSGSAITQFDFYANNSTTVSFKSGDWNITNFIKVAAGQLVNDGATVTLVSDASTQAQIQPSATNSFSGEFILQRYFSARAANYADITAPVVSTTIADWDAELFMSGVGGNDGDARDGAGGPIYYSVTKYNNTTKAYIYITSTAETIVAGEGVELFLGDNLSTFAAQTMDHRGTPYTGPISITLKPGFNLIANPYSCFINYSSVTKPSGVSNQFYVYVQNNGAYQLFTGGFIAAHQGFWVNNTSGSDKVITFNESNKFPLAISLISKQKKEKKFALAISSLGNGFGNELSVMPSSTAENGLDTEDEYYLASPHKAATSLITKASESNVELIGSSINSMDNAHHLPISFLAGENGSYTIEAEDVAELLAVYNCALLEDKEVGKIIDLSSEATYTFAANTGKYDRFELHLFKSAEDCIDLLNKASESNPSSNGVSILKRGQIVELNYAVEEAQQAQVDIYNLNGQKVATTQYIGIDGNGSKELDFTTELNGIHLIVVRTNNEVITEKFNF</sequence>
<evidence type="ECO:0000256" key="2">
    <source>
        <dbReference type="SAM" id="SignalP"/>
    </source>
</evidence>
<evidence type="ECO:0000313" key="5">
    <source>
        <dbReference type="Proteomes" id="UP000470771"/>
    </source>
</evidence>
<dbReference type="NCBIfam" id="TIGR04183">
    <property type="entry name" value="Por_Secre_tail"/>
    <property type="match status" value="1"/>
</dbReference>
<evidence type="ECO:0000256" key="1">
    <source>
        <dbReference type="ARBA" id="ARBA00022729"/>
    </source>
</evidence>
<organism evidence="4 5">
    <name type="scientific">Acidiluteibacter ferrifornacis</name>
    <dbReference type="NCBI Taxonomy" id="2692424"/>
    <lineage>
        <taxon>Bacteria</taxon>
        <taxon>Pseudomonadati</taxon>
        <taxon>Bacteroidota</taxon>
        <taxon>Flavobacteriia</taxon>
        <taxon>Flavobacteriales</taxon>
        <taxon>Cryomorphaceae</taxon>
        <taxon>Acidiluteibacter</taxon>
    </lineage>
</organism>
<dbReference type="InterPro" id="IPR058515">
    <property type="entry name" value="DUF8202"/>
</dbReference>
<dbReference type="InterPro" id="IPR026444">
    <property type="entry name" value="Secre_tail"/>
</dbReference>
<keyword evidence="5" id="KW-1185">Reference proteome</keyword>
<feature type="signal peptide" evidence="2">
    <location>
        <begin position="1"/>
        <end position="21"/>
    </location>
</feature>
<name>A0A6N9NN48_9FLAO</name>
<reference evidence="4 5" key="1">
    <citation type="submission" date="2019-12" db="EMBL/GenBank/DDBJ databases">
        <authorList>
            <person name="Zhao J."/>
        </authorList>
    </citation>
    <scope>NUCLEOTIDE SEQUENCE [LARGE SCALE GENOMIC DNA]</scope>
    <source>
        <strain evidence="4 5">S-15</strain>
    </source>
</reference>
<dbReference type="Proteomes" id="UP000470771">
    <property type="component" value="Unassembled WGS sequence"/>
</dbReference>
<proteinExistence type="predicted"/>
<accession>A0A6N9NN48</accession>
<keyword evidence="1 2" id="KW-0732">Signal</keyword>
<dbReference type="EMBL" id="WWNE01000008">
    <property type="protein sequence ID" value="NBG66640.1"/>
    <property type="molecule type" value="Genomic_DNA"/>
</dbReference>